<reference evidence="2 3" key="1">
    <citation type="journal article" date="2023" name="Plants (Basel)">
        <title>Bridging the Gap: Combining Genomics and Transcriptomics Approaches to Understand Stylosanthes scabra, an Orphan Legume from the Brazilian Caatinga.</title>
        <authorList>
            <person name="Ferreira-Neto J.R.C."/>
            <person name="da Silva M.D."/>
            <person name="Binneck E."/>
            <person name="de Melo N.F."/>
            <person name="da Silva R.H."/>
            <person name="de Melo A.L.T.M."/>
            <person name="Pandolfi V."/>
            <person name="Bustamante F.O."/>
            <person name="Brasileiro-Vidal A.C."/>
            <person name="Benko-Iseppon A.M."/>
        </authorList>
    </citation>
    <scope>NUCLEOTIDE SEQUENCE [LARGE SCALE GENOMIC DNA]</scope>
    <source>
        <tissue evidence="2">Leaves</tissue>
    </source>
</reference>
<protein>
    <submittedName>
        <fullName evidence="2">Uncharacterized protein</fullName>
    </submittedName>
</protein>
<sequence length="89" mass="10045">MDEKRRDHPIIGHKSLGGGNPTRTRGYRIRSGRDDCGRRREITSSEPLSPPLLKQKTWVATTAAASDTVDAKDKPIATERNTEDRRLEF</sequence>
<dbReference type="Proteomes" id="UP001341840">
    <property type="component" value="Unassembled WGS sequence"/>
</dbReference>
<accession>A0ABU6Z7P0</accession>
<keyword evidence="3" id="KW-1185">Reference proteome</keyword>
<feature type="region of interest" description="Disordered" evidence="1">
    <location>
        <begin position="66"/>
        <end position="89"/>
    </location>
</feature>
<evidence type="ECO:0000313" key="2">
    <source>
        <dbReference type="EMBL" id="MED6218539.1"/>
    </source>
</evidence>
<comment type="caution">
    <text evidence="2">The sequence shown here is derived from an EMBL/GenBank/DDBJ whole genome shotgun (WGS) entry which is preliminary data.</text>
</comment>
<dbReference type="EMBL" id="JASCZI010271966">
    <property type="protein sequence ID" value="MED6218539.1"/>
    <property type="molecule type" value="Genomic_DNA"/>
</dbReference>
<feature type="region of interest" description="Disordered" evidence="1">
    <location>
        <begin position="1"/>
        <end position="32"/>
    </location>
</feature>
<evidence type="ECO:0000313" key="3">
    <source>
        <dbReference type="Proteomes" id="UP001341840"/>
    </source>
</evidence>
<evidence type="ECO:0000256" key="1">
    <source>
        <dbReference type="SAM" id="MobiDB-lite"/>
    </source>
</evidence>
<gene>
    <name evidence="2" type="ORF">PIB30_027465</name>
</gene>
<feature type="compositionally biased region" description="Basic and acidic residues" evidence="1">
    <location>
        <begin position="1"/>
        <end position="10"/>
    </location>
</feature>
<proteinExistence type="predicted"/>
<organism evidence="2 3">
    <name type="scientific">Stylosanthes scabra</name>
    <dbReference type="NCBI Taxonomy" id="79078"/>
    <lineage>
        <taxon>Eukaryota</taxon>
        <taxon>Viridiplantae</taxon>
        <taxon>Streptophyta</taxon>
        <taxon>Embryophyta</taxon>
        <taxon>Tracheophyta</taxon>
        <taxon>Spermatophyta</taxon>
        <taxon>Magnoliopsida</taxon>
        <taxon>eudicotyledons</taxon>
        <taxon>Gunneridae</taxon>
        <taxon>Pentapetalae</taxon>
        <taxon>rosids</taxon>
        <taxon>fabids</taxon>
        <taxon>Fabales</taxon>
        <taxon>Fabaceae</taxon>
        <taxon>Papilionoideae</taxon>
        <taxon>50 kb inversion clade</taxon>
        <taxon>dalbergioids sensu lato</taxon>
        <taxon>Dalbergieae</taxon>
        <taxon>Pterocarpus clade</taxon>
        <taxon>Stylosanthes</taxon>
    </lineage>
</organism>
<name>A0ABU6Z7P0_9FABA</name>
<feature type="compositionally biased region" description="Basic and acidic residues" evidence="1">
    <location>
        <begin position="69"/>
        <end position="89"/>
    </location>
</feature>